<gene>
    <name evidence="2" type="ORF">XENOCAPTIV_008632</name>
</gene>
<evidence type="ECO:0000313" key="3">
    <source>
        <dbReference type="Proteomes" id="UP001434883"/>
    </source>
</evidence>
<name>A0ABV0R7Y0_9TELE</name>
<dbReference type="EMBL" id="JAHRIN010035626">
    <property type="protein sequence ID" value="MEQ2204146.1"/>
    <property type="molecule type" value="Genomic_DNA"/>
</dbReference>
<sequence>MNGDHERCEQRTATYVADLRSACAYDVSFIMCSAPAQNRLSSGLVFVEEERNGASTWNRPDSSPALSRPQISSSRCS</sequence>
<keyword evidence="3" id="KW-1185">Reference proteome</keyword>
<evidence type="ECO:0000256" key="1">
    <source>
        <dbReference type="SAM" id="MobiDB-lite"/>
    </source>
</evidence>
<accession>A0ABV0R7Y0</accession>
<evidence type="ECO:0000313" key="2">
    <source>
        <dbReference type="EMBL" id="MEQ2204146.1"/>
    </source>
</evidence>
<reference evidence="2 3" key="1">
    <citation type="submission" date="2021-06" db="EMBL/GenBank/DDBJ databases">
        <authorList>
            <person name="Palmer J.M."/>
        </authorList>
    </citation>
    <scope>NUCLEOTIDE SEQUENCE [LARGE SCALE GENOMIC DNA]</scope>
    <source>
        <strain evidence="2 3">XC_2019</strain>
        <tissue evidence="2">Muscle</tissue>
    </source>
</reference>
<feature type="region of interest" description="Disordered" evidence="1">
    <location>
        <begin position="52"/>
        <end position="77"/>
    </location>
</feature>
<protein>
    <submittedName>
        <fullName evidence="2">Uncharacterized protein</fullName>
    </submittedName>
</protein>
<feature type="compositionally biased region" description="Polar residues" evidence="1">
    <location>
        <begin position="53"/>
        <end position="77"/>
    </location>
</feature>
<comment type="caution">
    <text evidence="2">The sequence shown here is derived from an EMBL/GenBank/DDBJ whole genome shotgun (WGS) entry which is preliminary data.</text>
</comment>
<dbReference type="Proteomes" id="UP001434883">
    <property type="component" value="Unassembled WGS sequence"/>
</dbReference>
<organism evidence="2 3">
    <name type="scientific">Xenoophorus captivus</name>
    <dbReference type="NCBI Taxonomy" id="1517983"/>
    <lineage>
        <taxon>Eukaryota</taxon>
        <taxon>Metazoa</taxon>
        <taxon>Chordata</taxon>
        <taxon>Craniata</taxon>
        <taxon>Vertebrata</taxon>
        <taxon>Euteleostomi</taxon>
        <taxon>Actinopterygii</taxon>
        <taxon>Neopterygii</taxon>
        <taxon>Teleostei</taxon>
        <taxon>Neoteleostei</taxon>
        <taxon>Acanthomorphata</taxon>
        <taxon>Ovalentaria</taxon>
        <taxon>Atherinomorphae</taxon>
        <taxon>Cyprinodontiformes</taxon>
        <taxon>Goodeidae</taxon>
        <taxon>Xenoophorus</taxon>
    </lineage>
</organism>
<proteinExistence type="predicted"/>